<evidence type="ECO:0000313" key="2">
    <source>
        <dbReference type="EMBL" id="QQD17662.1"/>
    </source>
</evidence>
<evidence type="ECO:0000256" key="1">
    <source>
        <dbReference type="SAM" id="Phobius"/>
    </source>
</evidence>
<reference evidence="2 3" key="1">
    <citation type="submission" date="2020-12" db="EMBL/GenBank/DDBJ databases">
        <authorList>
            <person name="Shan Y."/>
        </authorList>
    </citation>
    <scope>NUCLEOTIDE SEQUENCE [LARGE SCALE GENOMIC DNA]</scope>
    <source>
        <strain evidence="3">csc3.9</strain>
    </source>
</reference>
<sequence>MKGRLQAVAVAGLAMGTLVFAWVGAAAAALVMLRKGIAEGGYVVFWALLPAVAVAILGADVGPLTMLLGGAVTALVLRDTRSWPMALLAAVASGYVVAGLLYGMAEDYLASILALIQPMLDQFEAQMQGSMPEIGGGDIAAVIGASTVLWSVLAVMLARWWQAMLYNPGGFRQEMWRLRLPPAMAVGLVIVMLLVANSGTPFRFWGVMCLLPFAMSGLALVHGTVGQLALSGGWLVIFYIALLLLSPLWMALVFAAIVDSWIDIRGRLPQRGK</sequence>
<keyword evidence="1" id="KW-1133">Transmembrane helix</keyword>
<feature type="transmembrane region" description="Helical" evidence="1">
    <location>
        <begin position="84"/>
        <end position="105"/>
    </location>
</feature>
<organism evidence="2 3">
    <name type="scientific">Spongiibacter nanhainus</name>
    <dbReference type="NCBI Taxonomy" id="2794344"/>
    <lineage>
        <taxon>Bacteria</taxon>
        <taxon>Pseudomonadati</taxon>
        <taxon>Pseudomonadota</taxon>
        <taxon>Gammaproteobacteria</taxon>
        <taxon>Cellvibrionales</taxon>
        <taxon>Spongiibacteraceae</taxon>
        <taxon>Spongiibacter</taxon>
    </lineage>
</organism>
<evidence type="ECO:0000313" key="3">
    <source>
        <dbReference type="Proteomes" id="UP000596063"/>
    </source>
</evidence>
<keyword evidence="3" id="KW-1185">Reference proteome</keyword>
<dbReference type="KEGG" id="snan:I6N98_15125"/>
<feature type="transmembrane region" description="Helical" evidence="1">
    <location>
        <begin position="139"/>
        <end position="158"/>
    </location>
</feature>
<feature type="transmembrane region" description="Helical" evidence="1">
    <location>
        <begin position="7"/>
        <end position="32"/>
    </location>
</feature>
<protein>
    <recommendedName>
        <fullName evidence="4">DUF2232 domain-containing protein</fullName>
    </recommendedName>
</protein>
<proteinExistence type="predicted"/>
<feature type="transmembrane region" description="Helical" evidence="1">
    <location>
        <begin position="44"/>
        <end position="77"/>
    </location>
</feature>
<dbReference type="EMBL" id="CP066167">
    <property type="protein sequence ID" value="QQD17662.1"/>
    <property type="molecule type" value="Genomic_DNA"/>
</dbReference>
<keyword evidence="1" id="KW-0812">Transmembrane</keyword>
<name>A0A7T4UPK7_9GAMM</name>
<feature type="transmembrane region" description="Helical" evidence="1">
    <location>
        <begin position="233"/>
        <end position="258"/>
    </location>
</feature>
<dbReference type="AlphaFoldDB" id="A0A7T4UPK7"/>
<feature type="transmembrane region" description="Helical" evidence="1">
    <location>
        <begin position="178"/>
        <end position="196"/>
    </location>
</feature>
<dbReference type="RefSeq" id="WP_198569161.1">
    <property type="nucleotide sequence ID" value="NZ_CP066167.1"/>
</dbReference>
<evidence type="ECO:0008006" key="4">
    <source>
        <dbReference type="Google" id="ProtNLM"/>
    </source>
</evidence>
<accession>A0A7T4UPK7</accession>
<keyword evidence="1" id="KW-0472">Membrane</keyword>
<gene>
    <name evidence="2" type="ORF">I6N98_15125</name>
</gene>
<dbReference type="Proteomes" id="UP000596063">
    <property type="component" value="Chromosome"/>
</dbReference>
<feature type="transmembrane region" description="Helical" evidence="1">
    <location>
        <begin position="202"/>
        <end position="221"/>
    </location>
</feature>